<feature type="domain" description="RING-type" evidence="3">
    <location>
        <begin position="314"/>
        <end position="373"/>
    </location>
</feature>
<feature type="region of interest" description="Disordered" evidence="2">
    <location>
        <begin position="60"/>
        <end position="91"/>
    </location>
</feature>
<evidence type="ECO:0000256" key="2">
    <source>
        <dbReference type="SAM" id="MobiDB-lite"/>
    </source>
</evidence>
<name>A0AAV3R6E4_LITER</name>
<dbReference type="PROSITE" id="PS50089">
    <property type="entry name" value="ZF_RING_2"/>
    <property type="match status" value="1"/>
</dbReference>
<reference evidence="4 5" key="1">
    <citation type="submission" date="2024-01" db="EMBL/GenBank/DDBJ databases">
        <title>The complete chloroplast genome sequence of Lithospermum erythrorhizon: insights into the phylogenetic relationship among Boraginaceae species and the maternal lineages of purple gromwells.</title>
        <authorList>
            <person name="Okada T."/>
            <person name="Watanabe K."/>
        </authorList>
    </citation>
    <scope>NUCLEOTIDE SEQUENCE [LARGE SCALE GENOMIC DNA]</scope>
</reference>
<keyword evidence="5" id="KW-1185">Reference proteome</keyword>
<feature type="compositionally biased region" description="Basic and acidic residues" evidence="2">
    <location>
        <begin position="181"/>
        <end position="191"/>
    </location>
</feature>
<dbReference type="PANTHER" id="PTHR31150:SF6">
    <property type="entry name" value="ZINC ION BINDING PROTEIN"/>
    <property type="match status" value="1"/>
</dbReference>
<evidence type="ECO:0000313" key="4">
    <source>
        <dbReference type="EMBL" id="GAA0170660.1"/>
    </source>
</evidence>
<keyword evidence="1" id="KW-0479">Metal-binding</keyword>
<protein>
    <recommendedName>
        <fullName evidence="3">RING-type domain-containing protein</fullName>
    </recommendedName>
</protein>
<evidence type="ECO:0000259" key="3">
    <source>
        <dbReference type="PROSITE" id="PS50089"/>
    </source>
</evidence>
<comment type="caution">
    <text evidence="4">The sequence shown here is derived from an EMBL/GenBank/DDBJ whole genome shotgun (WGS) entry which is preliminary data.</text>
</comment>
<organism evidence="4 5">
    <name type="scientific">Lithospermum erythrorhizon</name>
    <name type="common">Purple gromwell</name>
    <name type="synonym">Lithospermum officinale var. erythrorhizon</name>
    <dbReference type="NCBI Taxonomy" id="34254"/>
    <lineage>
        <taxon>Eukaryota</taxon>
        <taxon>Viridiplantae</taxon>
        <taxon>Streptophyta</taxon>
        <taxon>Embryophyta</taxon>
        <taxon>Tracheophyta</taxon>
        <taxon>Spermatophyta</taxon>
        <taxon>Magnoliopsida</taxon>
        <taxon>eudicotyledons</taxon>
        <taxon>Gunneridae</taxon>
        <taxon>Pentapetalae</taxon>
        <taxon>asterids</taxon>
        <taxon>lamiids</taxon>
        <taxon>Boraginales</taxon>
        <taxon>Boraginaceae</taxon>
        <taxon>Boraginoideae</taxon>
        <taxon>Lithospermeae</taxon>
        <taxon>Lithospermum</taxon>
    </lineage>
</organism>
<feature type="region of interest" description="Disordered" evidence="2">
    <location>
        <begin position="138"/>
        <end position="197"/>
    </location>
</feature>
<evidence type="ECO:0000313" key="5">
    <source>
        <dbReference type="Proteomes" id="UP001454036"/>
    </source>
</evidence>
<gene>
    <name evidence="4" type="ORF">LIER_24880</name>
</gene>
<dbReference type="GO" id="GO:0008270">
    <property type="term" value="F:zinc ion binding"/>
    <property type="evidence" value="ECO:0007669"/>
    <property type="project" value="UniProtKB-KW"/>
</dbReference>
<feature type="compositionally biased region" description="Basic and acidic residues" evidence="2">
    <location>
        <begin position="82"/>
        <end position="91"/>
    </location>
</feature>
<dbReference type="SUPFAM" id="SSF57850">
    <property type="entry name" value="RING/U-box"/>
    <property type="match status" value="1"/>
</dbReference>
<dbReference type="EMBL" id="BAABME010007342">
    <property type="protein sequence ID" value="GAA0170660.1"/>
    <property type="molecule type" value="Genomic_DNA"/>
</dbReference>
<sequence length="378" mass="42315">MTGGCSNDCTRANDVDSRNIFNARTSERLASSNITGNISSRHVNIGLLKGWSRATDIIQTRPIPPPSTVSQMRKARSQIRPSRPDRKLVHEQPKEDINQISDHLSKHFQCSVTLSEPKLAHRNLPAMPKKSVAEIPSIWSASKSPKKEKSSDSLQAHKTVAKSLPVKPSVNTSTAKISRRTGTENHNDKSPKAQHGTTIRSNDYSALQRKTNRVEKNLHVFGSTRNQKMKVPNWVEGEKIKSTPLASQSKASASCVKTSKYEENQVKKLNDNVVVAQDLVQPKDFESESLVRDFALSDISEDSDDFDDTLGIICPLCENDLMYSPLYYEHDEFEPSNLPEVAVLYCGHAFHSRCLEDIIPPEEKCRDPPCYFCLTNID</sequence>
<dbReference type="PANTHER" id="PTHR31150">
    <property type="entry name" value="EXPRESSED PROTEIN"/>
    <property type="match status" value="1"/>
</dbReference>
<dbReference type="InterPro" id="IPR001841">
    <property type="entry name" value="Znf_RING"/>
</dbReference>
<keyword evidence="1" id="KW-0863">Zinc-finger</keyword>
<dbReference type="AlphaFoldDB" id="A0AAV3R6E4"/>
<accession>A0AAV3R6E4</accession>
<proteinExistence type="predicted"/>
<keyword evidence="1" id="KW-0862">Zinc</keyword>
<dbReference type="Proteomes" id="UP001454036">
    <property type="component" value="Unassembled WGS sequence"/>
</dbReference>
<dbReference type="InterPro" id="IPR013083">
    <property type="entry name" value="Znf_RING/FYVE/PHD"/>
</dbReference>
<evidence type="ECO:0000256" key="1">
    <source>
        <dbReference type="PROSITE-ProRule" id="PRU00175"/>
    </source>
</evidence>
<dbReference type="Gene3D" id="3.30.40.10">
    <property type="entry name" value="Zinc/RING finger domain, C3HC4 (zinc finger)"/>
    <property type="match status" value="1"/>
</dbReference>